<name>A0ABD1NFJ3_9FABA</name>
<feature type="domain" description="AMP-dependent synthetase/ligase" evidence="2">
    <location>
        <begin position="81"/>
        <end position="213"/>
    </location>
</feature>
<dbReference type="InterPro" id="IPR042099">
    <property type="entry name" value="ANL_N_sf"/>
</dbReference>
<keyword evidence="4" id="KW-1185">Reference proteome</keyword>
<dbReference type="GO" id="GO:0016874">
    <property type="term" value="F:ligase activity"/>
    <property type="evidence" value="ECO:0007669"/>
    <property type="project" value="UniProtKB-KW"/>
</dbReference>
<dbReference type="Proteomes" id="UP001603857">
    <property type="component" value="Unassembled WGS sequence"/>
</dbReference>
<dbReference type="Pfam" id="PF00501">
    <property type="entry name" value="AMP-binding"/>
    <property type="match status" value="1"/>
</dbReference>
<dbReference type="AlphaFoldDB" id="A0ABD1NFJ3"/>
<evidence type="ECO:0000256" key="1">
    <source>
        <dbReference type="ARBA" id="ARBA00022598"/>
    </source>
</evidence>
<keyword evidence="1" id="KW-0436">Ligase</keyword>
<comment type="caution">
    <text evidence="3">The sequence shown here is derived from an EMBL/GenBank/DDBJ whole genome shotgun (WGS) entry which is preliminary data.</text>
</comment>
<dbReference type="SUPFAM" id="SSF56801">
    <property type="entry name" value="Acetyl-CoA synthetase-like"/>
    <property type="match status" value="1"/>
</dbReference>
<reference evidence="3 4" key="1">
    <citation type="submission" date="2024-08" db="EMBL/GenBank/DDBJ databases">
        <title>Insights into the chromosomal genome structure of Flemingia macrophylla.</title>
        <authorList>
            <person name="Ding Y."/>
            <person name="Zhao Y."/>
            <person name="Bi W."/>
            <person name="Wu M."/>
            <person name="Zhao G."/>
            <person name="Gong Y."/>
            <person name="Li W."/>
            <person name="Zhang P."/>
        </authorList>
    </citation>
    <scope>NUCLEOTIDE SEQUENCE [LARGE SCALE GENOMIC DNA]</scope>
    <source>
        <strain evidence="3">DYQJB</strain>
        <tissue evidence="3">Leaf</tissue>
    </source>
</reference>
<dbReference type="Gene3D" id="3.40.50.12780">
    <property type="entry name" value="N-terminal domain of ligase-like"/>
    <property type="match status" value="1"/>
</dbReference>
<dbReference type="EMBL" id="JBGMDY010000001">
    <property type="protein sequence ID" value="KAL2346894.1"/>
    <property type="molecule type" value="Genomic_DNA"/>
</dbReference>
<dbReference type="InterPro" id="IPR000873">
    <property type="entry name" value="AMP-dep_synth/lig_dom"/>
</dbReference>
<evidence type="ECO:0000313" key="3">
    <source>
        <dbReference type="EMBL" id="KAL2346894.1"/>
    </source>
</evidence>
<protein>
    <recommendedName>
        <fullName evidence="2">AMP-dependent synthetase/ligase domain-containing protein</fullName>
    </recommendedName>
</protein>
<accession>A0ABD1NFJ3</accession>
<dbReference type="PANTHER" id="PTHR24096">
    <property type="entry name" value="LONG-CHAIN-FATTY-ACID--COA LIGASE"/>
    <property type="match status" value="1"/>
</dbReference>
<proteinExistence type="predicted"/>
<gene>
    <name evidence="3" type="ORF">Fmac_000894</name>
</gene>
<evidence type="ECO:0000313" key="4">
    <source>
        <dbReference type="Proteomes" id="UP001603857"/>
    </source>
</evidence>
<organism evidence="3 4">
    <name type="scientific">Flemingia macrophylla</name>
    <dbReference type="NCBI Taxonomy" id="520843"/>
    <lineage>
        <taxon>Eukaryota</taxon>
        <taxon>Viridiplantae</taxon>
        <taxon>Streptophyta</taxon>
        <taxon>Embryophyta</taxon>
        <taxon>Tracheophyta</taxon>
        <taxon>Spermatophyta</taxon>
        <taxon>Magnoliopsida</taxon>
        <taxon>eudicotyledons</taxon>
        <taxon>Gunneridae</taxon>
        <taxon>Pentapetalae</taxon>
        <taxon>rosids</taxon>
        <taxon>fabids</taxon>
        <taxon>Fabales</taxon>
        <taxon>Fabaceae</taxon>
        <taxon>Papilionoideae</taxon>
        <taxon>50 kb inversion clade</taxon>
        <taxon>NPAAA clade</taxon>
        <taxon>indigoferoid/millettioid clade</taxon>
        <taxon>Phaseoleae</taxon>
        <taxon>Flemingia</taxon>
    </lineage>
</organism>
<sequence>MDYEILEVWQMDTITTPFASLVVPDENGCATASSAEISSSGTERGTLSATHIFKSKLPDIELPNKLILHTYCFLKLPEIADRPCLIIGDKTYTYSHTHLLKRKVAAGISKLGVRMGDVIIILLPNSSEFVFSFMAASMLGAVTTTANPLYTVAEISNQLAASKPKLAVTLAAHVHKLNLDSGLEVVVTVDDLPENCVSFAEVSATEKNEVPEEEDISA</sequence>
<evidence type="ECO:0000259" key="2">
    <source>
        <dbReference type="Pfam" id="PF00501"/>
    </source>
</evidence>
<dbReference type="PANTHER" id="PTHR24096:SF169">
    <property type="entry name" value="4-COUMARATE--COA LIGASE 3"/>
    <property type="match status" value="1"/>
</dbReference>